<comment type="caution">
    <text evidence="2">The sequence shown here is derived from an EMBL/GenBank/DDBJ whole genome shotgun (WGS) entry which is preliminary data.</text>
</comment>
<name>A0AAN9UYH4_9PEZI</name>
<feature type="compositionally biased region" description="Basic and acidic residues" evidence="1">
    <location>
        <begin position="403"/>
        <end position="427"/>
    </location>
</feature>
<keyword evidence="3" id="KW-1185">Reference proteome</keyword>
<feature type="compositionally biased region" description="Gly residues" evidence="1">
    <location>
        <begin position="330"/>
        <end position="344"/>
    </location>
</feature>
<organism evidence="2 3">
    <name type="scientific">Diatrype stigma</name>
    <dbReference type="NCBI Taxonomy" id="117547"/>
    <lineage>
        <taxon>Eukaryota</taxon>
        <taxon>Fungi</taxon>
        <taxon>Dikarya</taxon>
        <taxon>Ascomycota</taxon>
        <taxon>Pezizomycotina</taxon>
        <taxon>Sordariomycetes</taxon>
        <taxon>Xylariomycetidae</taxon>
        <taxon>Xylariales</taxon>
        <taxon>Diatrypaceae</taxon>
        <taxon>Diatrype</taxon>
    </lineage>
</organism>
<protein>
    <submittedName>
        <fullName evidence="2">Uncharacterized protein</fullName>
    </submittedName>
</protein>
<proteinExistence type="predicted"/>
<reference evidence="2 3" key="1">
    <citation type="submission" date="2024-02" db="EMBL/GenBank/DDBJ databases">
        <title>De novo assembly and annotation of 12 fungi associated with fruit tree decline syndrome in Ontario, Canada.</title>
        <authorList>
            <person name="Sulman M."/>
            <person name="Ellouze W."/>
            <person name="Ilyukhin E."/>
        </authorList>
    </citation>
    <scope>NUCLEOTIDE SEQUENCE [LARGE SCALE GENOMIC DNA]</scope>
    <source>
        <strain evidence="2 3">M11/M66-122</strain>
    </source>
</reference>
<dbReference type="AlphaFoldDB" id="A0AAN9UYH4"/>
<feature type="compositionally biased region" description="Gly residues" evidence="1">
    <location>
        <begin position="356"/>
        <end position="370"/>
    </location>
</feature>
<dbReference type="Proteomes" id="UP001320420">
    <property type="component" value="Unassembled WGS sequence"/>
</dbReference>
<evidence type="ECO:0000313" key="2">
    <source>
        <dbReference type="EMBL" id="KAK7751574.1"/>
    </source>
</evidence>
<sequence length="488" mass="53261">MAQMPPNPSIHITGTPEPEGMTCLTCLRPLSDHRLECPGHELLELLWPPNNPSFGTDGIHTLGMERDFLMLMLEYLRLCADELQGPLFTYRTLHLPGPTRWTKMLFPDERAPDKRTWLFHWSARWRPTRPTESWGFRFGRSGIALVVEQPLAPISGAVRPSVTTPYDTYLPPELLDTPGPQPWLLDAQPETQPQPDPAAEQQSHQEPKQSPPPSPFSIGLPTTTTTTTPTPTPTLNRASALSDWLALRDLLRAEIGARSRNEANLAAAALLARRVYDLSLDRADPMWRVVADLGEAAARERAALAVARRNLVAVERGAGAGCWGVPVMGPGTGRGSSGSGGSRAGDGDAKEVDGVSGNGNGDGNGNGGDGDGSENRRWKGKEKETDLGGGGQSQQNADDESQDEKRGERAGAHHEARPDRDQNHDQNDKEDENGEDEVCIWTSRPDFVAACNAEWIRWRAVGGPTRVVPVRLPGEEKPVLAVRWRLSG</sequence>
<evidence type="ECO:0000313" key="3">
    <source>
        <dbReference type="Proteomes" id="UP001320420"/>
    </source>
</evidence>
<gene>
    <name evidence="2" type="ORF">SLS62_006524</name>
</gene>
<feature type="region of interest" description="Disordered" evidence="1">
    <location>
        <begin position="169"/>
        <end position="236"/>
    </location>
</feature>
<dbReference type="EMBL" id="JAKJXP020000048">
    <property type="protein sequence ID" value="KAK7751574.1"/>
    <property type="molecule type" value="Genomic_DNA"/>
</dbReference>
<accession>A0AAN9UYH4</accession>
<feature type="compositionally biased region" description="Acidic residues" evidence="1">
    <location>
        <begin position="428"/>
        <end position="437"/>
    </location>
</feature>
<feature type="compositionally biased region" description="Basic and acidic residues" evidence="1">
    <location>
        <begin position="373"/>
        <end position="386"/>
    </location>
</feature>
<feature type="region of interest" description="Disordered" evidence="1">
    <location>
        <begin position="320"/>
        <end position="437"/>
    </location>
</feature>
<evidence type="ECO:0000256" key="1">
    <source>
        <dbReference type="SAM" id="MobiDB-lite"/>
    </source>
</evidence>